<organism evidence="1 2">
    <name type="scientific">Marinobacter salsuginis</name>
    <dbReference type="NCBI Taxonomy" id="418719"/>
    <lineage>
        <taxon>Bacteria</taxon>
        <taxon>Pseudomonadati</taxon>
        <taxon>Pseudomonadota</taxon>
        <taxon>Gammaproteobacteria</taxon>
        <taxon>Pseudomonadales</taxon>
        <taxon>Marinobacteraceae</taxon>
        <taxon>Marinobacter</taxon>
    </lineage>
</organism>
<comment type="caution">
    <text evidence="1">The sequence shown here is derived from an EMBL/GenBank/DDBJ whole genome shotgun (WGS) entry which is preliminary data.</text>
</comment>
<protein>
    <submittedName>
        <fullName evidence="1">Uncharacterized protein</fullName>
    </submittedName>
</protein>
<reference evidence="1 2" key="1">
    <citation type="journal article" date="2019" name="J. Gen. Appl. Microbiol.">
        <title>Aerobic degradation of cis-dichloroethene by the marine bacterium Marinobacter salsuginis strain 5N-3.</title>
        <authorList>
            <person name="Inoue Y."/>
            <person name="Fukunaga Y."/>
            <person name="Katsumata H."/>
            <person name="Ohji S."/>
            <person name="Hosoyama A."/>
            <person name="Mori K."/>
            <person name="Ando K."/>
        </authorList>
    </citation>
    <scope>NUCLEOTIDE SEQUENCE [LARGE SCALE GENOMIC DNA]</scope>
    <source>
        <strain evidence="1 2">NBRC 109114</strain>
    </source>
</reference>
<dbReference type="RefSeq" id="WP_209400398.1">
    <property type="nucleotide sequence ID" value="NZ_CP059071.1"/>
</dbReference>
<sequence>MRDNYLVHGTNAMKGALRYLEGDDYRYEPKSVSVYLSAACKTLSYLVDDEDALKKIANGMRRVGDKYFHEFEDLFEEFVKPDHALMVAAGMDEKMAAYFFRDVQAMRESLDRNVDIDPEILRERIKELRYSVCESGMEGYSDGKSPLWRSVKVIGGGAIVTTNYAADAVIGGLASAFSQTFGGYLAGKGLDG</sequence>
<proteinExistence type="predicted"/>
<dbReference type="EMBL" id="BGZI01000054">
    <property type="protein sequence ID" value="GBO90581.1"/>
    <property type="molecule type" value="Genomic_DNA"/>
</dbReference>
<accession>A0A5M3Q655</accession>
<evidence type="ECO:0000313" key="1">
    <source>
        <dbReference type="EMBL" id="GBO90581.1"/>
    </source>
</evidence>
<dbReference type="Proteomes" id="UP000387223">
    <property type="component" value="Unassembled WGS sequence"/>
</dbReference>
<name>A0A5M3Q655_9GAMM</name>
<gene>
    <name evidence="1" type="ORF">MSSD14B_42490</name>
</gene>
<evidence type="ECO:0000313" key="2">
    <source>
        <dbReference type="Proteomes" id="UP000387223"/>
    </source>
</evidence>
<dbReference type="AlphaFoldDB" id="A0A5M3Q655"/>